<gene>
    <name evidence="1" type="ORF">LZC94_10095</name>
</gene>
<dbReference type="Pfam" id="PF19402">
    <property type="entry name" value="RamS"/>
    <property type="match status" value="1"/>
</dbReference>
<name>A0ABZ2M5N0_9BACT</name>
<dbReference type="RefSeq" id="WP_394827245.1">
    <property type="nucleotide sequence ID" value="NZ_CP089984.1"/>
</dbReference>
<dbReference type="Proteomes" id="UP001370348">
    <property type="component" value="Chromosome"/>
</dbReference>
<organism evidence="1 2">
    <name type="scientific">Pendulispora albinea</name>
    <dbReference type="NCBI Taxonomy" id="2741071"/>
    <lineage>
        <taxon>Bacteria</taxon>
        <taxon>Pseudomonadati</taxon>
        <taxon>Myxococcota</taxon>
        <taxon>Myxococcia</taxon>
        <taxon>Myxococcales</taxon>
        <taxon>Sorangiineae</taxon>
        <taxon>Pendulisporaceae</taxon>
        <taxon>Pendulispora</taxon>
    </lineage>
</organism>
<protein>
    <submittedName>
        <fullName evidence="1">SapB/AmfS family lanthipeptide</fullName>
    </submittedName>
</protein>
<dbReference type="NCBIfam" id="NF038159">
    <property type="entry name" value="lanthi_III_b"/>
    <property type="match status" value="1"/>
</dbReference>
<keyword evidence="2" id="KW-1185">Reference proteome</keyword>
<reference evidence="1 2" key="1">
    <citation type="submission" date="2021-12" db="EMBL/GenBank/DDBJ databases">
        <title>Discovery of the Pendulisporaceae a myxobacterial family with distinct sporulation behavior and unique specialized metabolism.</title>
        <authorList>
            <person name="Garcia R."/>
            <person name="Popoff A."/>
            <person name="Bader C.D."/>
            <person name="Loehr J."/>
            <person name="Walesch S."/>
            <person name="Walt C."/>
            <person name="Boldt J."/>
            <person name="Bunk B."/>
            <person name="Haeckl F.J.F.P.J."/>
            <person name="Gunesch A.P."/>
            <person name="Birkelbach J."/>
            <person name="Nuebel U."/>
            <person name="Pietschmann T."/>
            <person name="Bach T."/>
            <person name="Mueller R."/>
        </authorList>
    </citation>
    <scope>NUCLEOTIDE SEQUENCE [LARGE SCALE GENOMIC DNA]</scope>
    <source>
        <strain evidence="1 2">MSr11954</strain>
    </source>
</reference>
<evidence type="ECO:0000313" key="2">
    <source>
        <dbReference type="Proteomes" id="UP001370348"/>
    </source>
</evidence>
<sequence length="45" mass="4521">MSILDLQAIEDASEVETSDDSFAAGSDLSVLGDCGDSGISLLLCG</sequence>
<proteinExistence type="predicted"/>
<dbReference type="EMBL" id="CP089984">
    <property type="protein sequence ID" value="WXB17611.1"/>
    <property type="molecule type" value="Genomic_DNA"/>
</dbReference>
<evidence type="ECO:0000313" key="1">
    <source>
        <dbReference type="EMBL" id="WXB17611.1"/>
    </source>
</evidence>
<dbReference type="NCBIfam" id="NF033212">
    <property type="entry name" value="SapB_AmfS_lanti"/>
    <property type="match status" value="1"/>
</dbReference>
<dbReference type="InterPro" id="IPR045825">
    <property type="entry name" value="RamS"/>
</dbReference>
<accession>A0ABZ2M5N0</accession>